<dbReference type="PANTHER" id="PTHR11811">
    <property type="entry name" value="6-PHOSPHOGLUCONATE DEHYDROGENASE"/>
    <property type="match status" value="1"/>
</dbReference>
<name>A0A1I6CNQ1_9FIRM</name>
<keyword evidence="2" id="KW-0560">Oxidoreductase</keyword>
<comment type="similarity">
    <text evidence="1">Belongs to the 6-phosphogluconate dehydrogenase family.</text>
</comment>
<dbReference type="GO" id="GO:0004616">
    <property type="term" value="F:phosphogluconate dehydrogenase (decarboxylating) activity"/>
    <property type="evidence" value="ECO:0007669"/>
    <property type="project" value="InterPro"/>
</dbReference>
<dbReference type="InterPro" id="IPR006183">
    <property type="entry name" value="Pgluconate_DH"/>
</dbReference>
<evidence type="ECO:0000259" key="4">
    <source>
        <dbReference type="SMART" id="SM01350"/>
    </source>
</evidence>
<gene>
    <name evidence="5" type="ORF">SAMN05660706_10156</name>
</gene>
<dbReference type="GO" id="GO:0006098">
    <property type="term" value="P:pentose-phosphate shunt"/>
    <property type="evidence" value="ECO:0007669"/>
    <property type="project" value="InterPro"/>
</dbReference>
<dbReference type="NCBIfam" id="NF007161">
    <property type="entry name" value="PRK09599.1"/>
    <property type="match status" value="1"/>
</dbReference>
<reference evidence="6" key="1">
    <citation type="submission" date="2016-10" db="EMBL/GenBank/DDBJ databases">
        <authorList>
            <person name="Varghese N."/>
            <person name="Submissions S."/>
        </authorList>
    </citation>
    <scope>NUCLEOTIDE SEQUENCE [LARGE SCALE GENOMIC DNA]</scope>
    <source>
        <strain evidence="6">DSM 3669</strain>
    </source>
</reference>
<dbReference type="EMBL" id="FOYM01000001">
    <property type="protein sequence ID" value="SFQ94789.1"/>
    <property type="molecule type" value="Genomic_DNA"/>
</dbReference>
<dbReference type="Pfam" id="PF00393">
    <property type="entry name" value="6PGD"/>
    <property type="match status" value="1"/>
</dbReference>
<dbReference type="OrthoDB" id="9804542at2"/>
<dbReference type="InterPro" id="IPR013328">
    <property type="entry name" value="6PGD_dom2"/>
</dbReference>
<evidence type="ECO:0000256" key="2">
    <source>
        <dbReference type="ARBA" id="ARBA00023002"/>
    </source>
</evidence>
<dbReference type="Gene3D" id="1.10.1040.10">
    <property type="entry name" value="N-(1-d-carboxylethyl)-l-norvaline Dehydrogenase, domain 2"/>
    <property type="match status" value="1"/>
</dbReference>
<dbReference type="Proteomes" id="UP000199584">
    <property type="component" value="Unassembled WGS sequence"/>
</dbReference>
<keyword evidence="6" id="KW-1185">Reference proteome</keyword>
<organism evidence="5 6">
    <name type="scientific">Desulfoscipio geothermicus DSM 3669</name>
    <dbReference type="NCBI Taxonomy" id="1121426"/>
    <lineage>
        <taxon>Bacteria</taxon>
        <taxon>Bacillati</taxon>
        <taxon>Bacillota</taxon>
        <taxon>Clostridia</taxon>
        <taxon>Eubacteriales</taxon>
        <taxon>Desulfallaceae</taxon>
        <taxon>Desulfoscipio</taxon>
    </lineage>
</organism>
<sequence>MQVGLIGLGKMGFNLALNMKDHGHRVIGYNRSPGAVKKAEAEGIAGVYSLDKLVEKLAPRRVLWLMVPAGKPVDDTIEKLIPLLDEHDIIIDGGNSNYKDTLARYRKLREKGIDFVDVGTSGGTEGARYGACTMIGAEDSVFSYLEPLFRDICVEGGYLHTGPSGSGHFVKMVHNGVEYGMMQAIGEGFEILEKSLFDLNYREIARVWNHGSVIRSWLMELTEKAFAGDPKLEKIKGVIHSSGEGLWTVQEALELQVPVPVIAQALFMRYRSEQEDTFSGKVVAALRNRFGGHAVEEKQPD</sequence>
<dbReference type="InterPro" id="IPR006184">
    <property type="entry name" value="6PGdom_BS"/>
</dbReference>
<dbReference type="PROSITE" id="PS00461">
    <property type="entry name" value="6PGD"/>
    <property type="match status" value="1"/>
</dbReference>
<dbReference type="GO" id="GO:0050661">
    <property type="term" value="F:NADP binding"/>
    <property type="evidence" value="ECO:0007669"/>
    <property type="project" value="InterPro"/>
</dbReference>
<dbReference type="PRINTS" id="PR00076">
    <property type="entry name" value="6PGDHDRGNASE"/>
</dbReference>
<dbReference type="Gene3D" id="3.40.50.720">
    <property type="entry name" value="NAD(P)-binding Rossmann-like Domain"/>
    <property type="match status" value="1"/>
</dbReference>
<evidence type="ECO:0000256" key="3">
    <source>
        <dbReference type="ARBA" id="ARBA00023064"/>
    </source>
</evidence>
<evidence type="ECO:0000313" key="6">
    <source>
        <dbReference type="Proteomes" id="UP000199584"/>
    </source>
</evidence>
<dbReference type="AlphaFoldDB" id="A0A1I6CNQ1"/>
<dbReference type="Pfam" id="PF03446">
    <property type="entry name" value="NAD_binding_2"/>
    <property type="match status" value="1"/>
</dbReference>
<dbReference type="InterPro" id="IPR008927">
    <property type="entry name" value="6-PGluconate_DH-like_C_sf"/>
</dbReference>
<dbReference type="RefSeq" id="WP_092481664.1">
    <property type="nucleotide sequence ID" value="NZ_FOYM01000001.1"/>
</dbReference>
<evidence type="ECO:0000256" key="1">
    <source>
        <dbReference type="ARBA" id="ARBA00008419"/>
    </source>
</evidence>
<evidence type="ECO:0000313" key="5">
    <source>
        <dbReference type="EMBL" id="SFQ94789.1"/>
    </source>
</evidence>
<feature type="domain" description="6-phosphogluconate dehydrogenase C-terminal" evidence="4">
    <location>
        <begin position="167"/>
        <end position="298"/>
    </location>
</feature>
<protein>
    <submittedName>
        <fullName evidence="5">6-phosphogluconate dehydrogenase</fullName>
    </submittedName>
</protein>
<proteinExistence type="inferred from homology"/>
<keyword evidence="3" id="KW-0311">Gluconate utilization</keyword>
<dbReference type="SMART" id="SM01350">
    <property type="entry name" value="6PGD"/>
    <property type="match status" value="1"/>
</dbReference>
<dbReference type="InterPro" id="IPR004849">
    <property type="entry name" value="6DGDH_YqeC"/>
</dbReference>
<dbReference type="STRING" id="39060.SAMN05660706_10156"/>
<dbReference type="SUPFAM" id="SSF48179">
    <property type="entry name" value="6-phosphogluconate dehydrogenase C-terminal domain-like"/>
    <property type="match status" value="1"/>
</dbReference>
<dbReference type="NCBIfam" id="TIGR00872">
    <property type="entry name" value="gnd_rel"/>
    <property type="match status" value="1"/>
</dbReference>
<dbReference type="InterPro" id="IPR006114">
    <property type="entry name" value="6PGDH_C"/>
</dbReference>
<dbReference type="InterPro" id="IPR036291">
    <property type="entry name" value="NAD(P)-bd_dom_sf"/>
</dbReference>
<dbReference type="GO" id="GO:0019521">
    <property type="term" value="P:D-gluconate metabolic process"/>
    <property type="evidence" value="ECO:0007669"/>
    <property type="project" value="UniProtKB-KW"/>
</dbReference>
<dbReference type="SUPFAM" id="SSF51735">
    <property type="entry name" value="NAD(P)-binding Rossmann-fold domains"/>
    <property type="match status" value="1"/>
</dbReference>
<dbReference type="InterPro" id="IPR006115">
    <property type="entry name" value="6PGDH_NADP-bd"/>
</dbReference>
<accession>A0A1I6CNQ1</accession>